<comment type="caution">
    <text evidence="2">The sequence shown here is derived from an EMBL/GenBank/DDBJ whole genome shotgun (WGS) entry which is preliminary data.</text>
</comment>
<keyword evidence="3" id="KW-1185">Reference proteome</keyword>
<feature type="compositionally biased region" description="Low complexity" evidence="1">
    <location>
        <begin position="27"/>
        <end position="41"/>
    </location>
</feature>
<sequence length="65" mass="7206">MADQHKSRQQSLYSSIFHHRVIASFISSPSSPSASHQPPAIQTDHNRAIQTPEDSSHPPAEITFL</sequence>
<feature type="region of interest" description="Disordered" evidence="1">
    <location>
        <begin position="27"/>
        <end position="65"/>
    </location>
</feature>
<reference evidence="2 3" key="2">
    <citation type="submission" date="2020-07" db="EMBL/GenBank/DDBJ databases">
        <title>Genome assembly of wild tea tree DASZ reveals pedigree and selection history of tea varieties.</title>
        <authorList>
            <person name="Zhang W."/>
        </authorList>
    </citation>
    <scope>NUCLEOTIDE SEQUENCE [LARGE SCALE GENOMIC DNA]</scope>
    <source>
        <strain evidence="3">cv. G240</strain>
        <tissue evidence="2">Leaf</tissue>
    </source>
</reference>
<proteinExistence type="predicted"/>
<accession>A0A7J7G914</accession>
<evidence type="ECO:0000313" key="3">
    <source>
        <dbReference type="Proteomes" id="UP000593564"/>
    </source>
</evidence>
<protein>
    <submittedName>
        <fullName evidence="2">Uncharacterized protein</fullName>
    </submittedName>
</protein>
<gene>
    <name evidence="2" type="ORF">HYC85_024756</name>
</gene>
<evidence type="ECO:0000313" key="2">
    <source>
        <dbReference type="EMBL" id="KAF5937250.1"/>
    </source>
</evidence>
<dbReference type="EMBL" id="JACBKZ010000012">
    <property type="protein sequence ID" value="KAF5937250.1"/>
    <property type="molecule type" value="Genomic_DNA"/>
</dbReference>
<organism evidence="2 3">
    <name type="scientific">Camellia sinensis</name>
    <name type="common">Tea plant</name>
    <name type="synonym">Thea sinensis</name>
    <dbReference type="NCBI Taxonomy" id="4442"/>
    <lineage>
        <taxon>Eukaryota</taxon>
        <taxon>Viridiplantae</taxon>
        <taxon>Streptophyta</taxon>
        <taxon>Embryophyta</taxon>
        <taxon>Tracheophyta</taxon>
        <taxon>Spermatophyta</taxon>
        <taxon>Magnoliopsida</taxon>
        <taxon>eudicotyledons</taxon>
        <taxon>Gunneridae</taxon>
        <taxon>Pentapetalae</taxon>
        <taxon>asterids</taxon>
        <taxon>Ericales</taxon>
        <taxon>Theaceae</taxon>
        <taxon>Camellia</taxon>
    </lineage>
</organism>
<evidence type="ECO:0000256" key="1">
    <source>
        <dbReference type="SAM" id="MobiDB-lite"/>
    </source>
</evidence>
<dbReference type="Proteomes" id="UP000593564">
    <property type="component" value="Unassembled WGS sequence"/>
</dbReference>
<dbReference type="AlphaFoldDB" id="A0A7J7G914"/>
<reference evidence="3" key="1">
    <citation type="journal article" date="2020" name="Nat. Commun.">
        <title>Genome assembly of wild tea tree DASZ reveals pedigree and selection history of tea varieties.</title>
        <authorList>
            <person name="Zhang W."/>
            <person name="Zhang Y."/>
            <person name="Qiu H."/>
            <person name="Guo Y."/>
            <person name="Wan H."/>
            <person name="Zhang X."/>
            <person name="Scossa F."/>
            <person name="Alseekh S."/>
            <person name="Zhang Q."/>
            <person name="Wang P."/>
            <person name="Xu L."/>
            <person name="Schmidt M.H."/>
            <person name="Jia X."/>
            <person name="Li D."/>
            <person name="Zhu A."/>
            <person name="Guo F."/>
            <person name="Chen W."/>
            <person name="Ni D."/>
            <person name="Usadel B."/>
            <person name="Fernie A.R."/>
            <person name="Wen W."/>
        </authorList>
    </citation>
    <scope>NUCLEOTIDE SEQUENCE [LARGE SCALE GENOMIC DNA]</scope>
    <source>
        <strain evidence="3">cv. G240</strain>
    </source>
</reference>
<name>A0A7J7G914_CAMSI</name>